<evidence type="ECO:0000313" key="4">
    <source>
        <dbReference type="Proteomes" id="UP000507245"/>
    </source>
</evidence>
<keyword evidence="4" id="KW-1185">Reference proteome</keyword>
<evidence type="ECO:0000313" key="3">
    <source>
        <dbReference type="Proteomes" id="UP000507222"/>
    </source>
</evidence>
<dbReference type="AlphaFoldDB" id="A0A6J5THP9"/>
<organism evidence="1 3">
    <name type="scientific">Prunus armeniaca</name>
    <name type="common">Apricot</name>
    <name type="synonym">Armeniaca vulgaris</name>
    <dbReference type="NCBI Taxonomy" id="36596"/>
    <lineage>
        <taxon>Eukaryota</taxon>
        <taxon>Viridiplantae</taxon>
        <taxon>Streptophyta</taxon>
        <taxon>Embryophyta</taxon>
        <taxon>Tracheophyta</taxon>
        <taxon>Spermatophyta</taxon>
        <taxon>Magnoliopsida</taxon>
        <taxon>eudicotyledons</taxon>
        <taxon>Gunneridae</taxon>
        <taxon>Pentapetalae</taxon>
        <taxon>rosids</taxon>
        <taxon>fabids</taxon>
        <taxon>Rosales</taxon>
        <taxon>Rosaceae</taxon>
        <taxon>Amygdaloideae</taxon>
        <taxon>Amygdaleae</taxon>
        <taxon>Prunus</taxon>
    </lineage>
</organism>
<name>A0A6J5THP9_PRUAR</name>
<evidence type="ECO:0000313" key="2">
    <source>
        <dbReference type="EMBL" id="CAB4294063.1"/>
    </source>
</evidence>
<dbReference type="EMBL" id="CAEKDK010000001">
    <property type="protein sequence ID" value="CAB4263461.1"/>
    <property type="molecule type" value="Genomic_DNA"/>
</dbReference>
<dbReference type="EMBL" id="CAEKKB010000001">
    <property type="protein sequence ID" value="CAB4294063.1"/>
    <property type="molecule type" value="Genomic_DNA"/>
</dbReference>
<proteinExistence type="predicted"/>
<reference evidence="4" key="1">
    <citation type="journal article" date="2020" name="Genome Biol.">
        <title>Gamete binning: chromosome-level and haplotype-resolved genome assembly enabled by high-throughput single-cell sequencing of gamete genomes.</title>
        <authorList>
            <person name="Campoy J.A."/>
            <person name="Sun H."/>
            <person name="Goel M."/>
            <person name="Jiao W.-B."/>
            <person name="Folz-Donahue K."/>
            <person name="Wang N."/>
            <person name="Rubio M."/>
            <person name="Liu C."/>
            <person name="Kukat C."/>
            <person name="Ruiz D."/>
            <person name="Huettel B."/>
            <person name="Schneeberger K."/>
        </authorList>
    </citation>
    <scope>NUCLEOTIDE SEQUENCE [LARGE SCALE GENOMIC DNA]</scope>
    <source>
        <strain evidence="4">cv. Rojo Pasion</strain>
    </source>
</reference>
<reference evidence="1 3" key="2">
    <citation type="submission" date="2020-05" db="EMBL/GenBank/DDBJ databases">
        <authorList>
            <person name="Campoy J."/>
            <person name="Schneeberger K."/>
            <person name="Spophaly S."/>
        </authorList>
    </citation>
    <scope>NUCLEOTIDE SEQUENCE [LARGE SCALE GENOMIC DNA]</scope>
    <source>
        <strain evidence="1">PruArmRojPasFocal</strain>
    </source>
</reference>
<accession>A0A6J5THP9</accession>
<sequence>MDSTRFCHQRSPSSDWLLSFFSFSPPSSAATKEELNEAKIFVVVKAHPFDSEIFTVASHADFEKVRELGFDEGSHAVSCGREALEKRRPC</sequence>
<evidence type="ECO:0000313" key="1">
    <source>
        <dbReference type="EMBL" id="CAB4263461.1"/>
    </source>
</evidence>
<gene>
    <name evidence="1" type="ORF">CURHAP_LOCUS3645</name>
    <name evidence="2" type="ORF">ORAREDHAP_LOCUS3723</name>
</gene>
<dbReference type="Proteomes" id="UP000507222">
    <property type="component" value="Unassembled WGS sequence"/>
</dbReference>
<dbReference type="Proteomes" id="UP000507245">
    <property type="component" value="Unassembled WGS sequence"/>
</dbReference>
<protein>
    <submittedName>
        <fullName evidence="1">Uncharacterized protein</fullName>
    </submittedName>
</protein>